<evidence type="ECO:0000313" key="1">
    <source>
        <dbReference type="EMBL" id="RRT94589.1"/>
    </source>
</evidence>
<comment type="caution">
    <text evidence="1">The sequence shown here is derived from an EMBL/GenBank/DDBJ whole genome shotgun (WGS) entry which is preliminary data.</text>
</comment>
<organism evidence="1 2">
    <name type="scientific">Empedobacter falsenii</name>
    <dbReference type="NCBI Taxonomy" id="343874"/>
    <lineage>
        <taxon>Bacteria</taxon>
        <taxon>Pseudomonadati</taxon>
        <taxon>Bacteroidota</taxon>
        <taxon>Flavobacteriia</taxon>
        <taxon>Flavobacteriales</taxon>
        <taxon>Weeksellaceae</taxon>
        <taxon>Empedobacter</taxon>
    </lineage>
</organism>
<dbReference type="EMBL" id="RHPO01000001">
    <property type="protein sequence ID" value="RRT94589.1"/>
    <property type="molecule type" value="Genomic_DNA"/>
</dbReference>
<protein>
    <submittedName>
        <fullName evidence="1">Uncharacterized protein</fullName>
    </submittedName>
</protein>
<reference evidence="1 2" key="1">
    <citation type="submission" date="2018-10" db="EMBL/GenBank/DDBJ databases">
        <title>Transmission dynamics of multidrug resistant bacteria on intensive care unit surfaces.</title>
        <authorList>
            <person name="D'Souza A.W."/>
            <person name="Potter R.F."/>
            <person name="Wallace M."/>
            <person name="Shupe A."/>
            <person name="Patel S."/>
            <person name="Sun S."/>
            <person name="Gul D."/>
            <person name="Kwon J.H."/>
            <person name="Andleeb S."/>
            <person name="Burnham C.-A.D."/>
            <person name="Dantas G."/>
        </authorList>
    </citation>
    <scope>NUCLEOTIDE SEQUENCE [LARGE SCALE GENOMIC DNA]</scope>
    <source>
        <strain evidence="1 2">WF_348</strain>
    </source>
</reference>
<gene>
    <name evidence="1" type="ORF">EGI89_00825</name>
</gene>
<dbReference type="AlphaFoldDB" id="A0A3R8SP41"/>
<dbReference type="Proteomes" id="UP000267844">
    <property type="component" value="Unassembled WGS sequence"/>
</dbReference>
<name>A0A3R8SP41_9FLAO</name>
<evidence type="ECO:0000313" key="2">
    <source>
        <dbReference type="Proteomes" id="UP000267844"/>
    </source>
</evidence>
<proteinExistence type="predicted"/>
<sequence>MDFIKKYLLMNNWINFPKKDLMLEIYFSEQNMEDKTLLFWNQIKISPEIWKCDDVIEDNFWVVAVYENYLIWYNDIEEGFNVSRFKIKGEIVEYNASKDELNFAIKALKNKIESI</sequence>
<accession>A0A3R8SP41</accession>